<organism evidence="2 3">
    <name type="scientific">Coccidioides immitis H538.4</name>
    <dbReference type="NCBI Taxonomy" id="396776"/>
    <lineage>
        <taxon>Eukaryota</taxon>
        <taxon>Fungi</taxon>
        <taxon>Dikarya</taxon>
        <taxon>Ascomycota</taxon>
        <taxon>Pezizomycotina</taxon>
        <taxon>Eurotiomycetes</taxon>
        <taxon>Eurotiomycetidae</taxon>
        <taxon>Onygenales</taxon>
        <taxon>Onygenaceae</taxon>
        <taxon>Coccidioides</taxon>
    </lineage>
</organism>
<dbReference type="InterPro" id="IPR027246">
    <property type="entry name" value="Porin_Euk/Tom40"/>
</dbReference>
<proteinExistence type="predicted"/>
<dbReference type="Pfam" id="PF01459">
    <property type="entry name" value="Porin_3"/>
    <property type="match status" value="1"/>
</dbReference>
<gene>
    <name evidence="2" type="ORF">CIHG_04650</name>
</gene>
<dbReference type="GO" id="GO:0005741">
    <property type="term" value="C:mitochondrial outer membrane"/>
    <property type="evidence" value="ECO:0007669"/>
    <property type="project" value="InterPro"/>
</dbReference>
<dbReference type="STRING" id="396776.A0A0J8RRJ7"/>
<accession>A0A0J8RRJ7</accession>
<dbReference type="VEuPathDB" id="FungiDB:CIHG_04650"/>
<dbReference type="eggNOG" id="KOG3126">
    <property type="taxonomic scope" value="Eukaryota"/>
</dbReference>
<dbReference type="InterPro" id="IPR023614">
    <property type="entry name" value="Porin_dom_sf"/>
</dbReference>
<dbReference type="OrthoDB" id="7827681at2759"/>
<feature type="region of interest" description="Disordered" evidence="1">
    <location>
        <begin position="43"/>
        <end position="79"/>
    </location>
</feature>
<dbReference type="Proteomes" id="UP000054563">
    <property type="component" value="Unassembled WGS sequence"/>
</dbReference>
<reference evidence="3" key="1">
    <citation type="journal article" date="2010" name="Genome Res.">
        <title>Population genomic sequencing of Coccidioides fungi reveals recent hybridization and transposon control.</title>
        <authorList>
            <person name="Neafsey D.E."/>
            <person name="Barker B.M."/>
            <person name="Sharpton T.J."/>
            <person name="Stajich J.E."/>
            <person name="Park D.J."/>
            <person name="Whiston E."/>
            <person name="Hung C.-Y."/>
            <person name="McMahan C."/>
            <person name="White J."/>
            <person name="Sykes S."/>
            <person name="Heiman D."/>
            <person name="Young S."/>
            <person name="Zeng Q."/>
            <person name="Abouelleil A."/>
            <person name="Aftuck L."/>
            <person name="Bessette D."/>
            <person name="Brown A."/>
            <person name="FitzGerald M."/>
            <person name="Lui A."/>
            <person name="Macdonald J.P."/>
            <person name="Priest M."/>
            <person name="Orbach M.J."/>
            <person name="Galgiani J.N."/>
            <person name="Kirkland T.N."/>
            <person name="Cole G.T."/>
            <person name="Birren B.W."/>
            <person name="Henn M.R."/>
            <person name="Taylor J.W."/>
            <person name="Rounsley S.D."/>
        </authorList>
    </citation>
    <scope>NUCLEOTIDE SEQUENCE [LARGE SCALE GENOMIC DNA]</scope>
    <source>
        <strain evidence="3">H538.4</strain>
    </source>
</reference>
<evidence type="ECO:0000256" key="1">
    <source>
        <dbReference type="SAM" id="MobiDB-lite"/>
    </source>
</evidence>
<name>A0A0J8RRJ7_COCIT</name>
<dbReference type="AlphaFoldDB" id="A0A0J8RRJ7"/>
<sequence length="79" mass="8505">MAAPAAFGDIAKTVNDLLNKDFYHTSAASLEVKSKAPNGVTFNVKGKSAHEGPISGSLEAKYVDPPTDMDHRQRPRHQA</sequence>
<evidence type="ECO:0000313" key="3">
    <source>
        <dbReference type="Proteomes" id="UP000054563"/>
    </source>
</evidence>
<dbReference type="GO" id="GO:0055085">
    <property type="term" value="P:transmembrane transport"/>
    <property type="evidence" value="ECO:0007669"/>
    <property type="project" value="InterPro"/>
</dbReference>
<protein>
    <submittedName>
        <fullName evidence="2">Uncharacterized protein</fullName>
    </submittedName>
</protein>
<dbReference type="EMBL" id="DS016997">
    <property type="protein sequence ID" value="KMU87206.1"/>
    <property type="molecule type" value="Genomic_DNA"/>
</dbReference>
<dbReference type="Gene3D" id="2.40.160.10">
    <property type="entry name" value="Porin"/>
    <property type="match status" value="1"/>
</dbReference>
<evidence type="ECO:0000313" key="2">
    <source>
        <dbReference type="EMBL" id="KMU87206.1"/>
    </source>
</evidence>